<reference evidence="8 9" key="1">
    <citation type="submission" date="2021-02" db="EMBL/GenBank/DDBJ databases">
        <title>Variation within the Batrachochytrium salamandrivorans European outbreak.</title>
        <authorList>
            <person name="Kelly M."/>
            <person name="Pasmans F."/>
            <person name="Shea T.P."/>
            <person name="Munoz J.F."/>
            <person name="Carranza S."/>
            <person name="Cuomo C.A."/>
            <person name="Martel A."/>
        </authorList>
    </citation>
    <scope>NUCLEOTIDE SEQUENCE [LARGE SCALE GENOMIC DNA]</scope>
    <source>
        <strain evidence="8 9">AMFP18/2</strain>
    </source>
</reference>
<keyword evidence="5" id="KW-0560">Oxidoreductase</keyword>
<dbReference type="Gene3D" id="3.40.1500.10">
    <property type="entry name" value="Coproporphyrinogen III oxidase, aerobic"/>
    <property type="match status" value="1"/>
</dbReference>
<comment type="caution">
    <text evidence="8">The sequence shown here is derived from an EMBL/GenBank/DDBJ whole genome shotgun (WGS) entry which is preliminary data.</text>
</comment>
<sequence>MTWPMAAWVSRTLAPSTRTTASSMQSFTHRASMAAARLSPAAVPTRTYITLFSSNSRPSEPRGRRTAIAASIAAAALAVTATIVTVIATPSTVDLSISCDAATLPKSASSSTSDTMDMITPMQGNMETLVRKIQTDMVAALEDIEGPTGKRFMHDAWIRKEGGYGTSCVLQDGRVFEKAGVNITVISSPAPKAMLANMRARSKDTIDPNGSYNMFVAGISMVVHPHNPMAPTFHANYRYFELRDASGSTVDTHLPAAAWFGGGCDLTPSYLFEEDAVHFHKVIKDACNKHDPTYYPRFKIWCDAYFNNIHRGERRGIGGIFFDDLEDKPIADLFAFVSDCGNSLVNQYIPIVKRRMNMPFTAEQKEWQQMRRGRYVEFNLVHDRGTKFGFVTPGVRIESVLMSLPLTARWQYCHTPEPGSPEEKLLDALKTPRDWV</sequence>
<comment type="pathway">
    <text evidence="1">Porphyrin-containing compound metabolism; protoporphyrin-IX biosynthesis; protoporphyrinogen-IX from coproporphyrinogen-III (O2 route): step 1/1.</text>
</comment>
<keyword evidence="9" id="KW-1185">Reference proteome</keyword>
<comment type="subunit">
    <text evidence="3">Homodimer.</text>
</comment>
<evidence type="ECO:0000256" key="5">
    <source>
        <dbReference type="ARBA" id="ARBA00023002"/>
    </source>
</evidence>
<comment type="similarity">
    <text evidence="2">Belongs to the aerobic coproporphyrinogen-III oxidase family.</text>
</comment>
<evidence type="ECO:0000313" key="9">
    <source>
        <dbReference type="Proteomes" id="UP001648503"/>
    </source>
</evidence>
<evidence type="ECO:0000256" key="1">
    <source>
        <dbReference type="ARBA" id="ARBA00005168"/>
    </source>
</evidence>
<dbReference type="InterPro" id="IPR001260">
    <property type="entry name" value="Coprogen_oxidase_aer"/>
</dbReference>
<keyword evidence="7" id="KW-1133">Transmembrane helix</keyword>
<accession>A0ABQ8FP30</accession>
<protein>
    <recommendedName>
        <fullName evidence="4">coproporphyrinogen oxidase</fullName>
        <ecNumber evidence="4">1.3.3.3</ecNumber>
    </recommendedName>
</protein>
<dbReference type="NCBIfam" id="NF003727">
    <property type="entry name" value="PRK05330.1"/>
    <property type="match status" value="1"/>
</dbReference>
<evidence type="ECO:0000256" key="4">
    <source>
        <dbReference type="ARBA" id="ARBA00012869"/>
    </source>
</evidence>
<dbReference type="PANTHER" id="PTHR10755">
    <property type="entry name" value="COPROPORPHYRINOGEN III OXIDASE, MITOCHONDRIAL"/>
    <property type="match status" value="1"/>
</dbReference>
<dbReference type="Pfam" id="PF01218">
    <property type="entry name" value="Coprogen_oxidas"/>
    <property type="match status" value="1"/>
</dbReference>
<dbReference type="SUPFAM" id="SSF102886">
    <property type="entry name" value="Coproporphyrinogen III oxidase"/>
    <property type="match status" value="1"/>
</dbReference>
<keyword evidence="7" id="KW-0472">Membrane</keyword>
<dbReference type="InterPro" id="IPR036406">
    <property type="entry name" value="Coprogen_oxidase_aer_sf"/>
</dbReference>
<dbReference type="Proteomes" id="UP001648503">
    <property type="component" value="Unassembled WGS sequence"/>
</dbReference>
<keyword evidence="7" id="KW-0812">Transmembrane</keyword>
<evidence type="ECO:0000256" key="7">
    <source>
        <dbReference type="SAM" id="Phobius"/>
    </source>
</evidence>
<organism evidence="8 9">
    <name type="scientific">Batrachochytrium salamandrivorans</name>
    <dbReference type="NCBI Taxonomy" id="1357716"/>
    <lineage>
        <taxon>Eukaryota</taxon>
        <taxon>Fungi</taxon>
        <taxon>Fungi incertae sedis</taxon>
        <taxon>Chytridiomycota</taxon>
        <taxon>Chytridiomycota incertae sedis</taxon>
        <taxon>Chytridiomycetes</taxon>
        <taxon>Rhizophydiales</taxon>
        <taxon>Rhizophydiales incertae sedis</taxon>
        <taxon>Batrachochytrium</taxon>
    </lineage>
</organism>
<feature type="transmembrane region" description="Helical" evidence="7">
    <location>
        <begin position="67"/>
        <end position="88"/>
    </location>
</feature>
<evidence type="ECO:0000256" key="3">
    <source>
        <dbReference type="ARBA" id="ARBA00011738"/>
    </source>
</evidence>
<dbReference type="PANTHER" id="PTHR10755:SF0">
    <property type="entry name" value="OXYGEN-DEPENDENT COPROPORPHYRINOGEN-III OXIDASE, MITOCHONDRIAL"/>
    <property type="match status" value="1"/>
</dbReference>
<evidence type="ECO:0000256" key="6">
    <source>
        <dbReference type="ARBA" id="ARBA00023244"/>
    </source>
</evidence>
<gene>
    <name evidence="8" type="ORF">BASA50_002491</name>
</gene>
<name>A0ABQ8FP30_9FUNG</name>
<dbReference type="EMBL" id="JAFCIX010000044">
    <property type="protein sequence ID" value="KAH6600223.1"/>
    <property type="molecule type" value="Genomic_DNA"/>
</dbReference>
<keyword evidence="6" id="KW-0627">Porphyrin biosynthesis</keyword>
<proteinExistence type="inferred from homology"/>
<dbReference type="EC" id="1.3.3.3" evidence="4"/>
<evidence type="ECO:0000313" key="8">
    <source>
        <dbReference type="EMBL" id="KAH6600223.1"/>
    </source>
</evidence>
<dbReference type="PRINTS" id="PR00073">
    <property type="entry name" value="COPRGNOXDASE"/>
</dbReference>
<evidence type="ECO:0000256" key="2">
    <source>
        <dbReference type="ARBA" id="ARBA00010644"/>
    </source>
</evidence>